<evidence type="ECO:0000256" key="2">
    <source>
        <dbReference type="ARBA" id="ARBA00005517"/>
    </source>
</evidence>
<accession>A0A8J6N033</accession>
<dbReference type="AlphaFoldDB" id="A0A8J6N033"/>
<feature type="modified residue" description="N6-(pyridoxal phosphate)lysine" evidence="6">
    <location>
        <position position="115"/>
    </location>
</feature>
<proteinExistence type="inferred from homology"/>
<evidence type="ECO:0000256" key="6">
    <source>
        <dbReference type="PIRSR" id="PIRSR604450-51"/>
    </source>
</evidence>
<dbReference type="Proteomes" id="UP000650524">
    <property type="component" value="Unassembled WGS sequence"/>
</dbReference>
<dbReference type="PANTHER" id="PTHR42690:SF1">
    <property type="entry name" value="THREONINE SYNTHASE-LIKE 2"/>
    <property type="match status" value="1"/>
</dbReference>
<evidence type="ECO:0000256" key="4">
    <source>
        <dbReference type="ARBA" id="ARBA00023239"/>
    </source>
</evidence>
<dbReference type="EC" id="4.2.3.1" evidence="5"/>
<comment type="similarity">
    <text evidence="2">Belongs to the threonine synthase family.</text>
</comment>
<evidence type="ECO:0000313" key="10">
    <source>
        <dbReference type="Proteomes" id="UP000650524"/>
    </source>
</evidence>
<dbReference type="Gene3D" id="3.40.50.1100">
    <property type="match status" value="2"/>
</dbReference>
<dbReference type="InterPro" id="IPR036052">
    <property type="entry name" value="TrpB-like_PALP_sf"/>
</dbReference>
<dbReference type="InterPro" id="IPR051166">
    <property type="entry name" value="Threonine_Synthase"/>
</dbReference>
<name>A0A8J6N033_9DELT</name>
<dbReference type="InterPro" id="IPR001926">
    <property type="entry name" value="TrpB-like_PALP"/>
</dbReference>
<dbReference type="InterPro" id="IPR029144">
    <property type="entry name" value="Thr_synth_N"/>
</dbReference>
<protein>
    <recommendedName>
        <fullName evidence="5">Threonine synthase</fullName>
        <ecNumber evidence="5">4.2.3.1</ecNumber>
    </recommendedName>
</protein>
<feature type="domain" description="Tryptophan synthase beta chain-like PALP" evidence="7">
    <location>
        <begin position="109"/>
        <end position="399"/>
    </location>
</feature>
<sequence length="486" mass="54517">MGQITYYSTNNKSERVNFQTALMNGLASNYGLYMVSKEDIPRQEPAAINAMQDMSYAEIAFEVLYPFLKEEILRADLREMLEDAYDDGAIPTQVVHVTGKTHIMWLTRGPTYSFKDYAARFFGRTLNYFLKKSDLRRVVAVATSGDTGGAVADALHGLERIDNVVFFPKGSVTERQRRQMTTLGGNVYAFEVNGDFDVCQALAKRLLGDKEFADELFNDPDRFTSANSISVGRLLPQAVYPFFAYSRVARYDEPMIASVPSGNFGDMMGTVVAREMGLPISKIVCGVNENDEFPEFLKTADYRVKPSKKSPSSAMIVSNPSNFARLIDLYSGHVYDKRDETGNVIQEGVMDIRPDMEAMRRDFYSISVSNPDHYTAMREVYERFGITIEPHGAVGWRALDTYLNGNHDRLAVIYETADPGKFPDDVKKAIGVTPDIPERIAKQAKLKERIYSINDAPNIRDDGSIVLSDSQYQKAREAIKSIFSGS</sequence>
<dbReference type="Gene3D" id="3.90.1380.10">
    <property type="entry name" value="Threonine synthase, N-terminal domain"/>
    <property type="match status" value="1"/>
</dbReference>
<evidence type="ECO:0000259" key="8">
    <source>
        <dbReference type="Pfam" id="PF14821"/>
    </source>
</evidence>
<reference evidence="9 10" key="1">
    <citation type="submission" date="2020-08" db="EMBL/GenBank/DDBJ databases">
        <title>Bridging the membrane lipid divide: bacteria of the FCB group superphylum have the potential to synthesize archaeal ether lipids.</title>
        <authorList>
            <person name="Villanueva L."/>
            <person name="Von Meijenfeldt F.A.B."/>
            <person name="Westbye A.B."/>
            <person name="Yadav S."/>
            <person name="Hopmans E.C."/>
            <person name="Dutilh B.E."/>
            <person name="Sinninghe Damste J.S."/>
        </authorList>
    </citation>
    <scope>NUCLEOTIDE SEQUENCE [LARGE SCALE GENOMIC DNA]</scope>
    <source>
        <strain evidence="9">NIOZ-UU27</strain>
    </source>
</reference>
<dbReference type="Pfam" id="PF14821">
    <property type="entry name" value="Thr_synth_N"/>
    <property type="match status" value="1"/>
</dbReference>
<evidence type="ECO:0000256" key="5">
    <source>
        <dbReference type="NCBIfam" id="TIGR00260"/>
    </source>
</evidence>
<comment type="cofactor">
    <cofactor evidence="1 6">
        <name>pyridoxal 5'-phosphate</name>
        <dbReference type="ChEBI" id="CHEBI:597326"/>
    </cofactor>
</comment>
<gene>
    <name evidence="9" type="primary">thrC</name>
    <name evidence="9" type="ORF">H8E19_10360</name>
</gene>
<organism evidence="9 10">
    <name type="scientific">Candidatus Desulfacyla euxinica</name>
    <dbReference type="NCBI Taxonomy" id="2841693"/>
    <lineage>
        <taxon>Bacteria</taxon>
        <taxon>Deltaproteobacteria</taxon>
        <taxon>Candidatus Desulfacyla</taxon>
    </lineage>
</organism>
<dbReference type="NCBIfam" id="TIGR00260">
    <property type="entry name" value="thrC"/>
    <property type="match status" value="1"/>
</dbReference>
<evidence type="ECO:0000259" key="7">
    <source>
        <dbReference type="Pfam" id="PF00291"/>
    </source>
</evidence>
<comment type="caution">
    <text evidence="9">The sequence shown here is derived from an EMBL/GenBank/DDBJ whole genome shotgun (WGS) entry which is preliminary data.</text>
</comment>
<keyword evidence="3 6" id="KW-0663">Pyridoxal phosphate</keyword>
<dbReference type="Pfam" id="PF00291">
    <property type="entry name" value="PALP"/>
    <property type="match status" value="1"/>
</dbReference>
<dbReference type="GO" id="GO:0009088">
    <property type="term" value="P:threonine biosynthetic process"/>
    <property type="evidence" value="ECO:0007669"/>
    <property type="project" value="UniProtKB-UniRule"/>
</dbReference>
<dbReference type="GO" id="GO:0004795">
    <property type="term" value="F:threonine synthase activity"/>
    <property type="evidence" value="ECO:0007669"/>
    <property type="project" value="UniProtKB-UniRule"/>
</dbReference>
<evidence type="ECO:0000313" key="9">
    <source>
        <dbReference type="EMBL" id="MBC8177795.1"/>
    </source>
</evidence>
<dbReference type="InterPro" id="IPR037158">
    <property type="entry name" value="Thr_synth_N_sf"/>
</dbReference>
<keyword evidence="4 9" id="KW-0456">Lyase</keyword>
<dbReference type="PANTHER" id="PTHR42690">
    <property type="entry name" value="THREONINE SYNTHASE FAMILY MEMBER"/>
    <property type="match status" value="1"/>
</dbReference>
<evidence type="ECO:0000256" key="3">
    <source>
        <dbReference type="ARBA" id="ARBA00022898"/>
    </source>
</evidence>
<dbReference type="SUPFAM" id="SSF53686">
    <property type="entry name" value="Tryptophan synthase beta subunit-like PLP-dependent enzymes"/>
    <property type="match status" value="1"/>
</dbReference>
<dbReference type="EMBL" id="JACNJD010000235">
    <property type="protein sequence ID" value="MBC8177795.1"/>
    <property type="molecule type" value="Genomic_DNA"/>
</dbReference>
<evidence type="ECO:0000256" key="1">
    <source>
        <dbReference type="ARBA" id="ARBA00001933"/>
    </source>
</evidence>
<dbReference type="InterPro" id="IPR004450">
    <property type="entry name" value="Thr_synthase-like"/>
</dbReference>
<feature type="domain" description="Threonine synthase N-terminal" evidence="8">
    <location>
        <begin position="5"/>
        <end position="85"/>
    </location>
</feature>